<dbReference type="PANTHER" id="PTHR30026:SF20">
    <property type="entry name" value="OUTER MEMBRANE PROTEIN TOLC"/>
    <property type="match status" value="1"/>
</dbReference>
<dbReference type="Proteomes" id="UP000027982">
    <property type="component" value="Chromosome"/>
</dbReference>
<name>A0A068NJJ9_FIMGI</name>
<accession>A0A068NJJ9</accession>
<keyword evidence="4" id="KW-1134">Transmembrane beta strand</keyword>
<proteinExistence type="inferred from homology"/>
<dbReference type="GO" id="GO:0015562">
    <property type="term" value="F:efflux transmembrane transporter activity"/>
    <property type="evidence" value="ECO:0007669"/>
    <property type="project" value="InterPro"/>
</dbReference>
<evidence type="ECO:0000313" key="9">
    <source>
        <dbReference type="Proteomes" id="UP000027982"/>
    </source>
</evidence>
<comment type="subcellular location">
    <subcellularLocation>
        <location evidence="1">Cell outer membrane</location>
    </subcellularLocation>
</comment>
<dbReference type="Pfam" id="PF02321">
    <property type="entry name" value="OEP"/>
    <property type="match status" value="2"/>
</dbReference>
<protein>
    <submittedName>
        <fullName evidence="8">Outer membrane efflux protein</fullName>
    </submittedName>
</protein>
<evidence type="ECO:0000256" key="2">
    <source>
        <dbReference type="ARBA" id="ARBA00007613"/>
    </source>
</evidence>
<dbReference type="Gene3D" id="1.20.1600.10">
    <property type="entry name" value="Outer membrane efflux proteins (OEP)"/>
    <property type="match status" value="1"/>
</dbReference>
<gene>
    <name evidence="8" type="ORF">OP10G_0425</name>
</gene>
<dbReference type="OrthoDB" id="367883at2"/>
<evidence type="ECO:0000256" key="5">
    <source>
        <dbReference type="ARBA" id="ARBA00022692"/>
    </source>
</evidence>
<evidence type="ECO:0000256" key="7">
    <source>
        <dbReference type="ARBA" id="ARBA00023237"/>
    </source>
</evidence>
<evidence type="ECO:0000256" key="4">
    <source>
        <dbReference type="ARBA" id="ARBA00022452"/>
    </source>
</evidence>
<dbReference type="InterPro" id="IPR003423">
    <property type="entry name" value="OMP_efflux"/>
</dbReference>
<dbReference type="RefSeq" id="WP_025227545.1">
    <property type="nucleotide sequence ID" value="NZ_CP007139.1"/>
</dbReference>
<dbReference type="eggNOG" id="COG1538">
    <property type="taxonomic scope" value="Bacteria"/>
</dbReference>
<dbReference type="AlphaFoldDB" id="A0A068NJJ9"/>
<dbReference type="HOGENOM" id="CLU_012817_10_6_0"/>
<keyword evidence="6" id="KW-0472">Membrane</keyword>
<keyword evidence="5" id="KW-0812">Transmembrane</keyword>
<sequence length="407" mass="42932">MAQAVEAAAKNNPAVVGAQADLEAAREAIRSAKSRLRPSASLNGFATAGSYGAIYPSAPRVDPAYALLAPSGGLLDANVMLMIPLLTGGLLNAQVGSVQEIAAAAQYDLRETQAEASLKAVDAYLRALLAAETASAAQARVEAGSELVRTTRAQFEAGKGIEASVQRSESELAQSQRALTAALGERKKSLLMLKEAMGIDLDTAVALTDPLDREISRGELAGYLTKALSGRGSILAARARLRASEADVRALEGSQKPQVYGIAMADAANQAGSRGASIGLTISIPLFDGGQRRADVSRARSIRERERANVRQIELTVQREVRESYIDFDTANANVASAKSSVVAATSAYEVAALRYANGKAILVEPLDAMQALTQARRDLAQALYERQIAYVRLLRAAGLPLVEEVK</sequence>
<dbReference type="GO" id="GO:0015288">
    <property type="term" value="F:porin activity"/>
    <property type="evidence" value="ECO:0007669"/>
    <property type="project" value="TreeGrafter"/>
</dbReference>
<dbReference type="SUPFAM" id="SSF56954">
    <property type="entry name" value="Outer membrane efflux proteins (OEP)"/>
    <property type="match status" value="1"/>
</dbReference>
<organism evidence="8 9">
    <name type="scientific">Fimbriimonas ginsengisoli Gsoil 348</name>
    <dbReference type="NCBI Taxonomy" id="661478"/>
    <lineage>
        <taxon>Bacteria</taxon>
        <taxon>Bacillati</taxon>
        <taxon>Armatimonadota</taxon>
        <taxon>Fimbriimonadia</taxon>
        <taxon>Fimbriimonadales</taxon>
        <taxon>Fimbriimonadaceae</taxon>
        <taxon>Fimbriimonas</taxon>
    </lineage>
</organism>
<dbReference type="InterPro" id="IPR051906">
    <property type="entry name" value="TolC-like"/>
</dbReference>
<evidence type="ECO:0000256" key="3">
    <source>
        <dbReference type="ARBA" id="ARBA00022448"/>
    </source>
</evidence>
<dbReference type="GO" id="GO:1990281">
    <property type="term" value="C:efflux pump complex"/>
    <property type="evidence" value="ECO:0007669"/>
    <property type="project" value="TreeGrafter"/>
</dbReference>
<dbReference type="KEGG" id="fgi:OP10G_0425"/>
<keyword evidence="9" id="KW-1185">Reference proteome</keyword>
<evidence type="ECO:0000313" key="8">
    <source>
        <dbReference type="EMBL" id="AIE83793.1"/>
    </source>
</evidence>
<evidence type="ECO:0000256" key="1">
    <source>
        <dbReference type="ARBA" id="ARBA00004442"/>
    </source>
</evidence>
<evidence type="ECO:0000256" key="6">
    <source>
        <dbReference type="ARBA" id="ARBA00023136"/>
    </source>
</evidence>
<comment type="similarity">
    <text evidence="2">Belongs to the outer membrane factor (OMF) (TC 1.B.17) family.</text>
</comment>
<keyword evidence="3" id="KW-0813">Transport</keyword>
<reference evidence="8 9" key="1">
    <citation type="journal article" date="2014" name="PLoS ONE">
        <title>The first complete genome sequence of the class fimbriimonadia in the phylum armatimonadetes.</title>
        <authorList>
            <person name="Hu Z.Y."/>
            <person name="Wang Y.Z."/>
            <person name="Im W.T."/>
            <person name="Wang S.Y."/>
            <person name="Zhao G.P."/>
            <person name="Zheng H.J."/>
            <person name="Quan Z.X."/>
        </authorList>
    </citation>
    <scope>NUCLEOTIDE SEQUENCE [LARGE SCALE GENOMIC DNA]</scope>
    <source>
        <strain evidence="8">Gsoil 348</strain>
    </source>
</reference>
<keyword evidence="7" id="KW-0998">Cell outer membrane</keyword>
<dbReference type="STRING" id="661478.OP10G_0425"/>
<dbReference type="GO" id="GO:0009279">
    <property type="term" value="C:cell outer membrane"/>
    <property type="evidence" value="ECO:0007669"/>
    <property type="project" value="UniProtKB-SubCell"/>
</dbReference>
<dbReference type="PANTHER" id="PTHR30026">
    <property type="entry name" value="OUTER MEMBRANE PROTEIN TOLC"/>
    <property type="match status" value="1"/>
</dbReference>
<dbReference type="EMBL" id="CP007139">
    <property type="protein sequence ID" value="AIE83793.1"/>
    <property type="molecule type" value="Genomic_DNA"/>
</dbReference>